<evidence type="ECO:0008006" key="5">
    <source>
        <dbReference type="Google" id="ProtNLM"/>
    </source>
</evidence>
<keyword evidence="2" id="KW-1133">Transmembrane helix</keyword>
<reference evidence="4" key="2">
    <citation type="journal article" date="2018" name="Plant J.">
        <title>The Sorghum bicolor reference genome: improved assembly, gene annotations, a transcriptome atlas, and signatures of genome organization.</title>
        <authorList>
            <person name="McCormick R.F."/>
            <person name="Truong S.K."/>
            <person name="Sreedasyam A."/>
            <person name="Jenkins J."/>
            <person name="Shu S."/>
            <person name="Sims D."/>
            <person name="Kennedy M."/>
            <person name="Amirebrahimi M."/>
            <person name="Weers B.D."/>
            <person name="McKinley B."/>
            <person name="Mattison A."/>
            <person name="Morishige D.T."/>
            <person name="Grimwood J."/>
            <person name="Schmutz J."/>
            <person name="Mullet J.E."/>
        </authorList>
    </citation>
    <scope>NUCLEOTIDE SEQUENCE [LARGE SCALE GENOMIC DNA]</scope>
    <source>
        <strain evidence="4">cv. BTx623</strain>
    </source>
</reference>
<dbReference type="PANTHER" id="PTHR45642:SF62">
    <property type="entry name" value="OS02G0458900 PROTEIN"/>
    <property type="match status" value="1"/>
</dbReference>
<evidence type="ECO:0000313" key="3">
    <source>
        <dbReference type="EMBL" id="KXG26546.1"/>
    </source>
</evidence>
<dbReference type="ExpressionAtlas" id="A0A1B6PLJ5">
    <property type="expression patterns" value="baseline"/>
</dbReference>
<dbReference type="InterPro" id="IPR001087">
    <property type="entry name" value="GDSL"/>
</dbReference>
<proteinExistence type="inferred from homology"/>
<dbReference type="Gene3D" id="3.40.50.1110">
    <property type="entry name" value="SGNH hydrolase"/>
    <property type="match status" value="1"/>
</dbReference>
<dbReference type="InterPro" id="IPR036514">
    <property type="entry name" value="SGNH_hydro_sf"/>
</dbReference>
<keyword evidence="2" id="KW-0472">Membrane</keyword>
<dbReference type="InParanoid" id="A0A1B6PLJ5"/>
<dbReference type="Gramene" id="KXG26546">
    <property type="protein sequence ID" value="KXG26546"/>
    <property type="gene ID" value="SORBI_3006G118800"/>
</dbReference>
<protein>
    <recommendedName>
        <fullName evidence="5">GDSL esterase/lipase</fullName>
    </recommendedName>
</protein>
<keyword evidence="2" id="KW-0812">Transmembrane</keyword>
<dbReference type="InterPro" id="IPR035669">
    <property type="entry name" value="SGNH_plant_lipase-like"/>
</dbReference>
<sequence>MAAACCCSSCSKRHPSFRFRLACPAYYQKNRIIGPEPTSSMVAAAAAAVVHGRRRRRLHFLPAALLHLHLLLVPLPVPAVQAAARVTALIVFGDSTVDAGNNNAIATAVRSNFPPYGRDFPFPPGRATGRFSNGRVATDFYSEALGLGRAFVPAYLDPDYGIRDMAVGVCFASAGSGLDVATSRVFDSRCTFAGMQANPRVLLRNPSFIEYLPVSGVNATQRVIPLWKQVDMFREYKSRLADHLGAAEAHAVVAGAVYAVSIGTNDFIENYFALTTTRFLEFTLPEYTDYLVALARGFLAELYALGARKVGFTGLAPMGCLPLERARAGALGRCADEYNAAARAFNAALADMVRELGGELPGADIRVAEVYDFFEDMVRDPGRHGFARADVGCCGTGTYEMGYACGAWAAAGTCPDADRYVFWDAVHPTERASRLVADHLINTTFGRFV</sequence>
<dbReference type="GO" id="GO:0016788">
    <property type="term" value="F:hydrolase activity, acting on ester bonds"/>
    <property type="evidence" value="ECO:0007669"/>
    <property type="project" value="InterPro"/>
</dbReference>
<dbReference type="AlphaFoldDB" id="A0A1B6PLJ5"/>
<evidence type="ECO:0000256" key="2">
    <source>
        <dbReference type="SAM" id="Phobius"/>
    </source>
</evidence>
<dbReference type="CDD" id="cd01837">
    <property type="entry name" value="SGNH_plant_lipase_like"/>
    <property type="match status" value="1"/>
</dbReference>
<dbReference type="Proteomes" id="UP000000768">
    <property type="component" value="Chromosome 6"/>
</dbReference>
<dbReference type="SUPFAM" id="SSF52266">
    <property type="entry name" value="SGNH hydrolase"/>
    <property type="match status" value="1"/>
</dbReference>
<evidence type="ECO:0000313" key="4">
    <source>
        <dbReference type="Proteomes" id="UP000000768"/>
    </source>
</evidence>
<reference evidence="3 4" key="1">
    <citation type="journal article" date="2009" name="Nature">
        <title>The Sorghum bicolor genome and the diversification of grasses.</title>
        <authorList>
            <person name="Paterson A.H."/>
            <person name="Bowers J.E."/>
            <person name="Bruggmann R."/>
            <person name="Dubchak I."/>
            <person name="Grimwood J."/>
            <person name="Gundlach H."/>
            <person name="Haberer G."/>
            <person name="Hellsten U."/>
            <person name="Mitros T."/>
            <person name="Poliakov A."/>
            <person name="Schmutz J."/>
            <person name="Spannagl M."/>
            <person name="Tang H."/>
            <person name="Wang X."/>
            <person name="Wicker T."/>
            <person name="Bharti A.K."/>
            <person name="Chapman J."/>
            <person name="Feltus F.A."/>
            <person name="Gowik U."/>
            <person name="Grigoriev I.V."/>
            <person name="Lyons E."/>
            <person name="Maher C.A."/>
            <person name="Martis M."/>
            <person name="Narechania A."/>
            <person name="Otillar R.P."/>
            <person name="Penning B.W."/>
            <person name="Salamov A.A."/>
            <person name="Wang Y."/>
            <person name="Zhang L."/>
            <person name="Carpita N.C."/>
            <person name="Freeling M."/>
            <person name="Gingle A.R."/>
            <person name="Hash C.T."/>
            <person name="Keller B."/>
            <person name="Klein P."/>
            <person name="Kresovich S."/>
            <person name="McCann M.C."/>
            <person name="Ming R."/>
            <person name="Peterson D.G."/>
            <person name="Mehboob-ur-Rahman"/>
            <person name="Ware D."/>
            <person name="Westhoff P."/>
            <person name="Mayer K.F."/>
            <person name="Messing J."/>
            <person name="Rokhsar D.S."/>
        </authorList>
    </citation>
    <scope>NUCLEOTIDE SEQUENCE [LARGE SCALE GENOMIC DNA]</scope>
    <source>
        <strain evidence="4">cv. BTx623</strain>
    </source>
</reference>
<keyword evidence="4" id="KW-1185">Reference proteome</keyword>
<feature type="transmembrane region" description="Helical" evidence="2">
    <location>
        <begin position="58"/>
        <end position="77"/>
    </location>
</feature>
<name>A0A1B6PLJ5_SORBI</name>
<dbReference type="Pfam" id="PF00657">
    <property type="entry name" value="Lipase_GDSL"/>
    <property type="match status" value="1"/>
</dbReference>
<dbReference type="OrthoDB" id="1600564at2759"/>
<gene>
    <name evidence="3" type="ORF">SORBI_3006G118800</name>
</gene>
<dbReference type="PANTHER" id="PTHR45642">
    <property type="entry name" value="GDSL ESTERASE/LIPASE EXL3"/>
    <property type="match status" value="1"/>
</dbReference>
<dbReference type="InterPro" id="IPR050592">
    <property type="entry name" value="GDSL_lipolytic_enzyme"/>
</dbReference>
<dbReference type="EMBL" id="CM000765">
    <property type="protein sequence ID" value="KXG26546.1"/>
    <property type="molecule type" value="Genomic_DNA"/>
</dbReference>
<comment type="similarity">
    <text evidence="1">Belongs to the 'GDSL' lipolytic enzyme family.</text>
</comment>
<organism evidence="3 4">
    <name type="scientific">Sorghum bicolor</name>
    <name type="common">Sorghum</name>
    <name type="synonym">Sorghum vulgare</name>
    <dbReference type="NCBI Taxonomy" id="4558"/>
    <lineage>
        <taxon>Eukaryota</taxon>
        <taxon>Viridiplantae</taxon>
        <taxon>Streptophyta</taxon>
        <taxon>Embryophyta</taxon>
        <taxon>Tracheophyta</taxon>
        <taxon>Spermatophyta</taxon>
        <taxon>Magnoliopsida</taxon>
        <taxon>Liliopsida</taxon>
        <taxon>Poales</taxon>
        <taxon>Poaceae</taxon>
        <taxon>PACMAD clade</taxon>
        <taxon>Panicoideae</taxon>
        <taxon>Andropogonodae</taxon>
        <taxon>Andropogoneae</taxon>
        <taxon>Sorghinae</taxon>
        <taxon>Sorghum</taxon>
    </lineage>
</organism>
<evidence type="ECO:0000256" key="1">
    <source>
        <dbReference type="ARBA" id="ARBA00008668"/>
    </source>
</evidence>
<accession>A0A1B6PLJ5</accession>